<dbReference type="OrthoDB" id="6435701at2759"/>
<name>A0A4Y2M9D6_ARAVE</name>
<sequence length="152" mass="18069">MVVSSLNFFLFHTFEFERNNLEYLEKLIHLEDRKDLSLNFKDATFLGMTLSLPEGSPFYDWKIDKKSQLERQSITHRRRPRSYNIIICKLFHEHKNKTTQFGKTLRKNKRIQSSRRCKESPAVMDSQNNGIFSCKKLHFDPNFCESMPAAYP</sequence>
<dbReference type="EMBL" id="BGPR01006843">
    <property type="protein sequence ID" value="GBN22277.1"/>
    <property type="molecule type" value="Genomic_DNA"/>
</dbReference>
<reference evidence="1 2" key="1">
    <citation type="journal article" date="2019" name="Sci. Rep.">
        <title>Orb-weaving spider Araneus ventricosus genome elucidates the spidroin gene catalogue.</title>
        <authorList>
            <person name="Kono N."/>
            <person name="Nakamura H."/>
            <person name="Ohtoshi R."/>
            <person name="Moran D.A.P."/>
            <person name="Shinohara A."/>
            <person name="Yoshida Y."/>
            <person name="Fujiwara M."/>
            <person name="Mori M."/>
            <person name="Tomita M."/>
            <person name="Arakawa K."/>
        </authorList>
    </citation>
    <scope>NUCLEOTIDE SEQUENCE [LARGE SCALE GENOMIC DNA]</scope>
</reference>
<protein>
    <submittedName>
        <fullName evidence="1">Uncharacterized protein</fullName>
    </submittedName>
</protein>
<organism evidence="1 2">
    <name type="scientific">Araneus ventricosus</name>
    <name type="common">Orbweaver spider</name>
    <name type="synonym">Epeira ventricosa</name>
    <dbReference type="NCBI Taxonomy" id="182803"/>
    <lineage>
        <taxon>Eukaryota</taxon>
        <taxon>Metazoa</taxon>
        <taxon>Ecdysozoa</taxon>
        <taxon>Arthropoda</taxon>
        <taxon>Chelicerata</taxon>
        <taxon>Arachnida</taxon>
        <taxon>Araneae</taxon>
        <taxon>Araneomorphae</taxon>
        <taxon>Entelegynae</taxon>
        <taxon>Araneoidea</taxon>
        <taxon>Araneidae</taxon>
        <taxon>Araneus</taxon>
    </lineage>
</organism>
<dbReference type="Proteomes" id="UP000499080">
    <property type="component" value="Unassembled WGS sequence"/>
</dbReference>
<accession>A0A4Y2M9D6</accession>
<proteinExistence type="predicted"/>
<keyword evidence="2" id="KW-1185">Reference proteome</keyword>
<comment type="caution">
    <text evidence="1">The sequence shown here is derived from an EMBL/GenBank/DDBJ whole genome shotgun (WGS) entry which is preliminary data.</text>
</comment>
<evidence type="ECO:0000313" key="2">
    <source>
        <dbReference type="Proteomes" id="UP000499080"/>
    </source>
</evidence>
<evidence type="ECO:0000313" key="1">
    <source>
        <dbReference type="EMBL" id="GBN22277.1"/>
    </source>
</evidence>
<dbReference type="AlphaFoldDB" id="A0A4Y2M9D6"/>
<gene>
    <name evidence="1" type="ORF">AVEN_108546_1</name>
</gene>